<dbReference type="EMBL" id="FMAY01000015">
    <property type="protein sequence ID" value="SCC35896.1"/>
    <property type="molecule type" value="Genomic_DNA"/>
</dbReference>
<dbReference type="Proteomes" id="UP000198975">
    <property type="component" value="Unassembled WGS sequence"/>
</dbReference>
<accession>A0A1C4DWV9</accession>
<gene>
    <name evidence="1" type="ORF">GA0061071_11535</name>
</gene>
<sequence length="64" mass="7020">MAIFFVILWRAVRMIFSLSLSGERAGMRGNSLPPVPGGDNDFLPLPLWGECRGEGEFSFSCAGR</sequence>
<keyword evidence="2" id="KW-1185">Reference proteome</keyword>
<organism evidence="1 2">
    <name type="scientific">Kosakonia oryzendophytica</name>
    <dbReference type="NCBI Taxonomy" id="1005665"/>
    <lineage>
        <taxon>Bacteria</taxon>
        <taxon>Pseudomonadati</taxon>
        <taxon>Pseudomonadota</taxon>
        <taxon>Gammaproteobacteria</taxon>
        <taxon>Enterobacterales</taxon>
        <taxon>Enterobacteriaceae</taxon>
        <taxon>Kosakonia</taxon>
    </lineage>
</organism>
<evidence type="ECO:0000313" key="2">
    <source>
        <dbReference type="Proteomes" id="UP000198975"/>
    </source>
</evidence>
<protein>
    <submittedName>
        <fullName evidence="1">Uncharacterized protein</fullName>
    </submittedName>
</protein>
<reference evidence="2" key="1">
    <citation type="submission" date="2016-08" db="EMBL/GenBank/DDBJ databases">
        <authorList>
            <person name="Varghese N."/>
            <person name="Submissions Spin"/>
        </authorList>
    </citation>
    <scope>NUCLEOTIDE SEQUENCE [LARGE SCALE GENOMIC DNA]</scope>
    <source>
        <strain evidence="2">REICA_082</strain>
    </source>
</reference>
<evidence type="ECO:0000313" key="1">
    <source>
        <dbReference type="EMBL" id="SCC35896.1"/>
    </source>
</evidence>
<dbReference type="AlphaFoldDB" id="A0A1C4DWV9"/>
<name>A0A1C4DWV9_9ENTR</name>
<proteinExistence type="predicted"/>